<reference evidence="1 2" key="1">
    <citation type="journal article" date="2012" name="Environ. Microbiol.">
        <title>The genome of the ammonia-oxidizing Candidatus Nitrososphaera gargensis: insights into metabolic versatility and environmental adaptations.</title>
        <authorList>
            <person name="Spang A."/>
            <person name="Poehlein A."/>
            <person name="Offre P."/>
            <person name="Zumbragel S."/>
            <person name="Haider S."/>
            <person name="Rychlik N."/>
            <person name="Nowka B."/>
            <person name="Schmeisser C."/>
            <person name="Lebedeva E.V."/>
            <person name="Rattei T."/>
            <person name="Bohm C."/>
            <person name="Schmid M."/>
            <person name="Galushko A."/>
            <person name="Hatzenpichler R."/>
            <person name="Weinmaier T."/>
            <person name="Daniel R."/>
            <person name="Schleper C."/>
            <person name="Spieck E."/>
            <person name="Streit W."/>
            <person name="Wagner M."/>
        </authorList>
    </citation>
    <scope>NUCLEOTIDE SEQUENCE [LARGE SCALE GENOMIC DNA]</scope>
    <source>
        <strain evidence="2">Ga9.2</strain>
    </source>
</reference>
<sequence>MHKSARTDDGQPIGYIAADDEESIIVLASRFREYNIPKLHVKAFDGSQIYLDFASNELEQYRIA</sequence>
<dbReference type="EMBL" id="CP002408">
    <property type="protein sequence ID" value="AFU60242.1"/>
    <property type="molecule type" value="Genomic_DNA"/>
</dbReference>
<dbReference type="KEGG" id="nga:Ngar_c33270"/>
<evidence type="ECO:0000313" key="2">
    <source>
        <dbReference type="Proteomes" id="UP000008037"/>
    </source>
</evidence>
<protein>
    <submittedName>
        <fullName evidence="1">Uncharacterized protein</fullName>
    </submittedName>
</protein>
<evidence type="ECO:0000313" key="1">
    <source>
        <dbReference type="EMBL" id="AFU60242.1"/>
    </source>
</evidence>
<dbReference type="Proteomes" id="UP000008037">
    <property type="component" value="Chromosome"/>
</dbReference>
<dbReference type="InParanoid" id="K0IMG0"/>
<organism evidence="1 2">
    <name type="scientific">Nitrososphaera gargensis (strain Ga9.2)</name>
    <dbReference type="NCBI Taxonomy" id="1237085"/>
    <lineage>
        <taxon>Archaea</taxon>
        <taxon>Nitrososphaerota</taxon>
        <taxon>Nitrososphaeria</taxon>
        <taxon>Nitrososphaerales</taxon>
        <taxon>Nitrososphaeraceae</taxon>
        <taxon>Nitrososphaera</taxon>
    </lineage>
</organism>
<accession>K0IMG0</accession>
<dbReference type="AlphaFoldDB" id="K0IMG0"/>
<gene>
    <name evidence="1" type="ordered locus">Ngar_c33270</name>
</gene>
<keyword evidence="2" id="KW-1185">Reference proteome</keyword>
<name>K0IMG0_NITGG</name>
<dbReference type="HOGENOM" id="CLU_198710_0_0_2"/>
<dbReference type="BioCyc" id="CNIT1237085:G1324-3327-MONOMER"/>
<proteinExistence type="predicted"/>